<organism evidence="2 3">
    <name type="scientific">Mycobacterium simiae</name>
    <name type="common">Mycobacterium habana</name>
    <dbReference type="NCBI Taxonomy" id="1784"/>
    <lineage>
        <taxon>Bacteria</taxon>
        <taxon>Bacillati</taxon>
        <taxon>Actinomycetota</taxon>
        <taxon>Actinomycetes</taxon>
        <taxon>Mycobacteriales</taxon>
        <taxon>Mycobacteriaceae</taxon>
        <taxon>Mycobacterium</taxon>
        <taxon>Mycobacterium simiae complex</taxon>
    </lineage>
</organism>
<comment type="caution">
    <text evidence="2">The sequence shown here is derived from an EMBL/GenBank/DDBJ whole genome shotgun (WGS) entry which is preliminary data.</text>
</comment>
<dbReference type="InterPro" id="IPR000084">
    <property type="entry name" value="PE-PGRS_N"/>
</dbReference>
<proteinExistence type="predicted"/>
<dbReference type="EMBL" id="VTZN01000411">
    <property type="protein sequence ID" value="KAA1242667.1"/>
    <property type="molecule type" value="Genomic_DNA"/>
</dbReference>
<name>A0A5B1B1Y1_MYCSI</name>
<dbReference type="SUPFAM" id="SSF140459">
    <property type="entry name" value="PE/PPE dimer-like"/>
    <property type="match status" value="1"/>
</dbReference>
<feature type="domain" description="PE" evidence="1">
    <location>
        <begin position="9"/>
        <end position="99"/>
    </location>
</feature>
<evidence type="ECO:0000313" key="3">
    <source>
        <dbReference type="Proteomes" id="UP000324701"/>
    </source>
</evidence>
<keyword evidence="3" id="KW-1185">Reference proteome</keyword>
<dbReference type="Pfam" id="PF00934">
    <property type="entry name" value="PE"/>
    <property type="match status" value="1"/>
</dbReference>
<dbReference type="Gene3D" id="1.10.287.850">
    <property type="entry name" value="HP0062-like domain"/>
    <property type="match status" value="1"/>
</dbReference>
<evidence type="ECO:0000313" key="2">
    <source>
        <dbReference type="EMBL" id="KAA1242667.1"/>
    </source>
</evidence>
<dbReference type="AlphaFoldDB" id="A0A5B1B1Y1"/>
<dbReference type="Proteomes" id="UP000324701">
    <property type="component" value="Unassembled WGS sequence"/>
</dbReference>
<sequence length="104" mass="9948">MYREVAVFVTALPTSMETAASGLAAIGSAVTAGNAAGAPLTMGVLPPAAEPASALLAAAFGTHAGVYQVTQAIGAVIHEMFVATLGASAAGYAAAEALNAAAMA</sequence>
<accession>A0A5B1B1Y1</accession>
<dbReference type="InterPro" id="IPR038332">
    <property type="entry name" value="PPE_sf"/>
</dbReference>
<protein>
    <submittedName>
        <fullName evidence="2">PE family protein</fullName>
    </submittedName>
</protein>
<evidence type="ECO:0000259" key="1">
    <source>
        <dbReference type="Pfam" id="PF00934"/>
    </source>
</evidence>
<gene>
    <name evidence="2" type="ORF">F0Q45_26140</name>
</gene>
<dbReference type="OrthoDB" id="4743263at2"/>
<reference evidence="2 3" key="1">
    <citation type="submission" date="2019-09" db="EMBL/GenBank/DDBJ databases">
        <title>Report of infection by Mycobacterium simiae a patient suffering from pulmonary tuberculosis.</title>
        <authorList>
            <person name="Mohanty P.S."/>
            <person name="Bansal A.K."/>
            <person name="Singh H."/>
            <person name="Sharma S."/>
            <person name="Patil S.A."/>
            <person name="Upadhaya P."/>
            <person name="Singh P.K."/>
            <person name="Kumar D."/>
            <person name="Kumar S."/>
            <person name="Singh R.K."/>
            <person name="Chaudhary B."/>
        </authorList>
    </citation>
    <scope>NUCLEOTIDE SEQUENCE [LARGE SCALE GENOMIC DNA]</scope>
    <source>
        <strain evidence="2 3">JAL-560-SIM</strain>
    </source>
</reference>